<name>A0AAX1URU0_CERSP</name>
<comment type="caution">
    <text evidence="2">The sequence shown here is derived from an EMBL/GenBank/DDBJ whole genome shotgun (WGS) entry which is preliminary data.</text>
</comment>
<sequence length="228" mass="25037">MVRVRVSVPSRLLLPRLERSLSFTPPTVLAVAATATLAALLGNLVFLDDLDLFFKEGEGVELLTVVLLGAATLLWFAIKGLRRGLASWHVPAALLLMAARELDFDKSLTEHGLLKLRTYTGAGGWTDKVIGGLLILLILVVLVRFLRRNLRDWLARLLRAEAGAWWLFAGLAFAAVAKTIDGIDRKLAPFGIDVPREIGMRAGRIEEVLELAFALCLIQAIAHIRRTA</sequence>
<proteinExistence type="predicted"/>
<feature type="transmembrane region" description="Helical" evidence="1">
    <location>
        <begin position="59"/>
        <end position="78"/>
    </location>
</feature>
<protein>
    <submittedName>
        <fullName evidence="2">Uncharacterized protein</fullName>
    </submittedName>
</protein>
<evidence type="ECO:0000256" key="1">
    <source>
        <dbReference type="SAM" id="Phobius"/>
    </source>
</evidence>
<reference evidence="2 3" key="1">
    <citation type="submission" date="2018-08" db="EMBL/GenBank/DDBJ databases">
        <title>Draft genome sequence of Rhodobacter sphaeroides FY.</title>
        <authorList>
            <person name="Rayyan A."/>
            <person name="Meyer T.E."/>
            <person name="Kyndt J.A."/>
        </authorList>
    </citation>
    <scope>NUCLEOTIDE SEQUENCE [LARGE SCALE GENOMIC DNA]</scope>
    <source>
        <strain evidence="2 3">FY</strain>
    </source>
</reference>
<evidence type="ECO:0000313" key="2">
    <source>
        <dbReference type="EMBL" id="RHZ98788.1"/>
    </source>
</evidence>
<dbReference type="AlphaFoldDB" id="A0AAX1URU0"/>
<keyword evidence="1" id="KW-1133">Transmembrane helix</keyword>
<dbReference type="EMBL" id="QWGP01000001">
    <property type="protein sequence ID" value="RHZ98788.1"/>
    <property type="molecule type" value="Genomic_DNA"/>
</dbReference>
<gene>
    <name evidence="2" type="ORF">D1114_01490</name>
</gene>
<keyword evidence="1" id="KW-0812">Transmembrane</keyword>
<feature type="transmembrane region" description="Helical" evidence="1">
    <location>
        <begin position="21"/>
        <end position="47"/>
    </location>
</feature>
<evidence type="ECO:0000313" key="3">
    <source>
        <dbReference type="Proteomes" id="UP000266305"/>
    </source>
</evidence>
<keyword evidence="1" id="KW-0472">Membrane</keyword>
<feature type="transmembrane region" description="Helical" evidence="1">
    <location>
        <begin position="129"/>
        <end position="146"/>
    </location>
</feature>
<accession>A0AAX1URU0</accession>
<dbReference type="Proteomes" id="UP000266305">
    <property type="component" value="Unassembled WGS sequence"/>
</dbReference>
<organism evidence="2 3">
    <name type="scientific">Cereibacter sphaeroides</name>
    <name type="common">Rhodobacter sphaeroides</name>
    <dbReference type="NCBI Taxonomy" id="1063"/>
    <lineage>
        <taxon>Bacteria</taxon>
        <taxon>Pseudomonadati</taxon>
        <taxon>Pseudomonadota</taxon>
        <taxon>Alphaproteobacteria</taxon>
        <taxon>Rhodobacterales</taxon>
        <taxon>Paracoccaceae</taxon>
        <taxon>Cereibacter</taxon>
    </lineage>
</organism>